<dbReference type="EMBL" id="JAHFZB010000021">
    <property type="protein sequence ID" value="KAK6477624.1"/>
    <property type="molecule type" value="Genomic_DNA"/>
</dbReference>
<evidence type="ECO:0000259" key="4">
    <source>
        <dbReference type="Pfam" id="PF22725"/>
    </source>
</evidence>
<sequence length="483" mass="53192">MAACVDVIVVGAGSRGSIYAHFAVEFPERMRVVGVADPNPFSRERLREQHSIEEHNALADWRSVAQRDRFADAVLICTPDRLHKEPAVVFARKGYHILLEKPMAVTAEDCIEIVSVCSESQVMLAVCHVLRYLPAVQKIKELIDSGAIGDVIHIQHLEPVGFYHFAHSFVRGNWRSEAGSSFSLLAKSCHDIDLINYWVGGRRCLKVSSFGSLCHFTKDNQPQGAADRCLSCSVEASCPYSAKKIYLDRVTRGEVGWPVSVLCCSSLPDIESVTTALCSGPYGRCVYDCDNDVCTNQVVSMQFEGGLTASFSMVAFTEQMCQRKTTISGSKGELSCDSGTRVRVFDFLSQRVTEHHVDPSPPWASGLGGHGGGDFHLMDRFISAVARCDPALILSGPEETLQSHLLVFQAERARREGVVLSCGGEERGEERGERGEERGETLRGEEGEERGEEGERRDTERGGGRGERGEETDGEEQTTHSKR</sequence>
<comment type="caution">
    <text evidence="5">The sequence shown here is derived from an EMBL/GenBank/DDBJ whole genome shotgun (WGS) entry which is preliminary data.</text>
</comment>
<dbReference type="SUPFAM" id="SSF55347">
    <property type="entry name" value="Glyceraldehyde-3-phosphate dehydrogenase-like, C-terminal domain"/>
    <property type="match status" value="1"/>
</dbReference>
<evidence type="ECO:0000313" key="6">
    <source>
        <dbReference type="Proteomes" id="UP001369086"/>
    </source>
</evidence>
<dbReference type="InterPro" id="IPR051450">
    <property type="entry name" value="Gfo/Idh/MocA_Oxidoreductases"/>
</dbReference>
<dbReference type="Pfam" id="PF22725">
    <property type="entry name" value="GFO_IDH_MocA_C3"/>
    <property type="match status" value="1"/>
</dbReference>
<comment type="similarity">
    <text evidence="1">Belongs to the Gfo/Idh/MocA family.</text>
</comment>
<protein>
    <recommendedName>
        <fullName evidence="7">4,5-dihydroxyphthalate dehydrogenase</fullName>
    </recommendedName>
</protein>
<evidence type="ECO:0000256" key="1">
    <source>
        <dbReference type="ARBA" id="ARBA00010928"/>
    </source>
</evidence>
<dbReference type="Proteomes" id="UP001369086">
    <property type="component" value="Unassembled WGS sequence"/>
</dbReference>
<keyword evidence="6" id="KW-1185">Reference proteome</keyword>
<dbReference type="PANTHER" id="PTHR43377:SF2">
    <property type="entry name" value="BINDING ROSSMANN FOLD OXIDOREDUCTASE, PUTATIVE (AFU_ORTHOLOGUE AFUA_4G00560)-RELATED"/>
    <property type="match status" value="1"/>
</dbReference>
<feature type="region of interest" description="Disordered" evidence="2">
    <location>
        <begin position="421"/>
        <end position="483"/>
    </location>
</feature>
<dbReference type="Pfam" id="PF01408">
    <property type="entry name" value="GFO_IDH_MocA"/>
    <property type="match status" value="1"/>
</dbReference>
<proteinExistence type="inferred from homology"/>
<dbReference type="Gene3D" id="3.40.50.720">
    <property type="entry name" value="NAD(P)-binding Rossmann-like Domain"/>
    <property type="match status" value="1"/>
</dbReference>
<feature type="compositionally biased region" description="Basic and acidic residues" evidence="2">
    <location>
        <begin position="453"/>
        <end position="471"/>
    </location>
</feature>
<feature type="domain" description="GFO/IDH/MocA-like oxidoreductase" evidence="4">
    <location>
        <begin position="136"/>
        <end position="202"/>
    </location>
</feature>
<evidence type="ECO:0000313" key="5">
    <source>
        <dbReference type="EMBL" id="KAK6477624.1"/>
    </source>
</evidence>
<accession>A0ABR0YYF8</accession>
<dbReference type="InterPro" id="IPR055170">
    <property type="entry name" value="GFO_IDH_MocA-like_dom"/>
</dbReference>
<organism evidence="5 6">
    <name type="scientific">Huso huso</name>
    <name type="common">Beluga</name>
    <name type="synonym">Acipenser huso</name>
    <dbReference type="NCBI Taxonomy" id="61971"/>
    <lineage>
        <taxon>Eukaryota</taxon>
        <taxon>Metazoa</taxon>
        <taxon>Chordata</taxon>
        <taxon>Craniata</taxon>
        <taxon>Vertebrata</taxon>
        <taxon>Euteleostomi</taxon>
        <taxon>Actinopterygii</taxon>
        <taxon>Chondrostei</taxon>
        <taxon>Acipenseriformes</taxon>
        <taxon>Acipenseridae</taxon>
        <taxon>Huso</taxon>
    </lineage>
</organism>
<feature type="domain" description="Gfo/Idh/MocA-like oxidoreductase N-terminal" evidence="3">
    <location>
        <begin position="6"/>
        <end position="127"/>
    </location>
</feature>
<evidence type="ECO:0008006" key="7">
    <source>
        <dbReference type="Google" id="ProtNLM"/>
    </source>
</evidence>
<dbReference type="SUPFAM" id="SSF51735">
    <property type="entry name" value="NAD(P)-binding Rossmann-fold domains"/>
    <property type="match status" value="1"/>
</dbReference>
<evidence type="ECO:0000259" key="3">
    <source>
        <dbReference type="Pfam" id="PF01408"/>
    </source>
</evidence>
<dbReference type="Gene3D" id="3.30.360.10">
    <property type="entry name" value="Dihydrodipicolinate Reductase, domain 2"/>
    <property type="match status" value="1"/>
</dbReference>
<evidence type="ECO:0000256" key="2">
    <source>
        <dbReference type="SAM" id="MobiDB-lite"/>
    </source>
</evidence>
<reference evidence="5 6" key="1">
    <citation type="submission" date="2021-05" db="EMBL/GenBank/DDBJ databases">
        <authorList>
            <person name="Zahm M."/>
            <person name="Klopp C."/>
            <person name="Cabau C."/>
            <person name="Kuhl H."/>
            <person name="Suciu R."/>
            <person name="Ciorpac M."/>
            <person name="Holostenco D."/>
            <person name="Gessner J."/>
            <person name="Wuertz S."/>
            <person name="Hohne C."/>
            <person name="Stock M."/>
            <person name="Gislard M."/>
            <person name="Lluch J."/>
            <person name="Milhes M."/>
            <person name="Lampietro C."/>
            <person name="Lopez Roques C."/>
            <person name="Donnadieu C."/>
            <person name="Du K."/>
            <person name="Schartl M."/>
            <person name="Guiguen Y."/>
        </authorList>
    </citation>
    <scope>NUCLEOTIDE SEQUENCE [LARGE SCALE GENOMIC DNA]</scope>
    <source>
        <strain evidence="5">Hh-F2</strain>
        <tissue evidence="5">Blood</tissue>
    </source>
</reference>
<gene>
    <name evidence="5" type="ORF">HHUSO_G22614</name>
</gene>
<dbReference type="PANTHER" id="PTHR43377">
    <property type="entry name" value="BILIVERDIN REDUCTASE A"/>
    <property type="match status" value="1"/>
</dbReference>
<feature type="compositionally biased region" description="Basic and acidic residues" evidence="2">
    <location>
        <begin position="424"/>
        <end position="445"/>
    </location>
</feature>
<dbReference type="InterPro" id="IPR000683">
    <property type="entry name" value="Gfo/Idh/MocA-like_OxRdtase_N"/>
</dbReference>
<name>A0ABR0YYF8_HUSHU</name>
<dbReference type="InterPro" id="IPR036291">
    <property type="entry name" value="NAD(P)-bd_dom_sf"/>
</dbReference>